<keyword evidence="2 3" id="KW-0808">Transferase</keyword>
<reference evidence="5 6" key="1">
    <citation type="submission" date="2021-10" db="EMBL/GenBank/DDBJ databases">
        <title>Lutispora strain m25 sp. nov., a thermophilic, non-spore-forming bacterium isolated from a lab-scale methanogenic bioreactor digesting anaerobic sludge.</title>
        <authorList>
            <person name="El Houari A."/>
            <person name="Mcdonald J."/>
        </authorList>
    </citation>
    <scope>NUCLEOTIDE SEQUENCE [LARGE SCALE GENOMIC DNA]</scope>
    <source>
        <strain evidence="6">m25</strain>
    </source>
</reference>
<keyword evidence="6" id="KW-1185">Reference proteome</keyword>
<dbReference type="InterPro" id="IPR014030">
    <property type="entry name" value="Ketoacyl_synth_N"/>
</dbReference>
<dbReference type="InterPro" id="IPR018201">
    <property type="entry name" value="Ketoacyl_synth_AS"/>
</dbReference>
<dbReference type="RefSeq" id="WP_255228643.1">
    <property type="nucleotide sequence ID" value="NZ_JAJEKE010000018.1"/>
</dbReference>
<comment type="similarity">
    <text evidence="1 3">Belongs to the thiolase-like superfamily. Beta-ketoacyl-ACP synthases family.</text>
</comment>
<dbReference type="SUPFAM" id="SSF53901">
    <property type="entry name" value="Thiolase-like"/>
    <property type="match status" value="2"/>
</dbReference>
<comment type="caution">
    <text evidence="5">The sequence shown here is derived from an EMBL/GenBank/DDBJ whole genome shotgun (WGS) entry which is preliminary data.</text>
</comment>
<dbReference type="EMBL" id="JAJEKE010000018">
    <property type="protein sequence ID" value="MCQ1531123.1"/>
    <property type="molecule type" value="Genomic_DNA"/>
</dbReference>
<feature type="domain" description="Ketosynthase family 3 (KS3)" evidence="4">
    <location>
        <begin position="5"/>
        <end position="386"/>
    </location>
</feature>
<organism evidence="5 6">
    <name type="scientific">Lutispora saccharofermentans</name>
    <dbReference type="NCBI Taxonomy" id="3024236"/>
    <lineage>
        <taxon>Bacteria</taxon>
        <taxon>Bacillati</taxon>
        <taxon>Bacillota</taxon>
        <taxon>Clostridia</taxon>
        <taxon>Lutisporales</taxon>
        <taxon>Lutisporaceae</taxon>
        <taxon>Lutispora</taxon>
    </lineage>
</organism>
<dbReference type="Gene3D" id="3.40.47.10">
    <property type="match status" value="1"/>
</dbReference>
<dbReference type="PROSITE" id="PS00606">
    <property type="entry name" value="KS3_1"/>
    <property type="match status" value="1"/>
</dbReference>
<evidence type="ECO:0000256" key="3">
    <source>
        <dbReference type="RuleBase" id="RU003694"/>
    </source>
</evidence>
<dbReference type="Pfam" id="PF00109">
    <property type="entry name" value="ketoacyl-synt"/>
    <property type="match status" value="1"/>
</dbReference>
<dbReference type="InterPro" id="IPR014031">
    <property type="entry name" value="Ketoacyl_synth_C"/>
</dbReference>
<proteinExistence type="inferred from homology"/>
<protein>
    <submittedName>
        <fullName evidence="5">Beta-ketoacyl-[acyl-carrier-protein] synthase family protein</fullName>
    </submittedName>
</protein>
<accession>A0ABT1NLX1</accession>
<evidence type="ECO:0000313" key="6">
    <source>
        <dbReference type="Proteomes" id="UP001651880"/>
    </source>
</evidence>
<dbReference type="InterPro" id="IPR016039">
    <property type="entry name" value="Thiolase-like"/>
</dbReference>
<dbReference type="SMART" id="SM00825">
    <property type="entry name" value="PKS_KS"/>
    <property type="match status" value="1"/>
</dbReference>
<gene>
    <name evidence="5" type="ORF">LJD61_16475</name>
</gene>
<sequence>MNDKSFQVAINGIGLVSALGNTLNEFFHGLVECKDVQGNILIFDKNKFEDPVGAPIDSDHFSSDPEKRILEIGGTAIKNALKDWGRSLSDYKKIALVVGSGLGLIDELYYTHDSIDRNYLSSLGDKLLDCTNIKGTAIYVGNACSASSQAVSYGTELLTYGCYDIVIAGGIDIISQTAYAGFMRLNAIDNSKCKPFDKNRRGIMVGEGAAFFVLEKKYNTDSVFIHNNAYCYVIGCGITNDAYHIVQMKDDGVGIERAMEQAVQQSQLPKSKIDLIIAHGTGTPLNDRIEADVIHRYLENNLDKTCVMSPKGAIGHTGGASGAMGMLVAIGAFTYGLVPPVLNLTEVDSMCDIPIVHKQPQSHRVDVAMVNTFAFGGTNVVILLKRIEKGFVYE</sequence>
<evidence type="ECO:0000256" key="2">
    <source>
        <dbReference type="ARBA" id="ARBA00022679"/>
    </source>
</evidence>
<dbReference type="CDD" id="cd00834">
    <property type="entry name" value="KAS_I_II"/>
    <property type="match status" value="1"/>
</dbReference>
<dbReference type="Proteomes" id="UP001651880">
    <property type="component" value="Unassembled WGS sequence"/>
</dbReference>
<evidence type="ECO:0000259" key="4">
    <source>
        <dbReference type="PROSITE" id="PS52004"/>
    </source>
</evidence>
<name>A0ABT1NLX1_9FIRM</name>
<evidence type="ECO:0000313" key="5">
    <source>
        <dbReference type="EMBL" id="MCQ1531123.1"/>
    </source>
</evidence>
<dbReference type="PROSITE" id="PS52004">
    <property type="entry name" value="KS3_2"/>
    <property type="match status" value="1"/>
</dbReference>
<evidence type="ECO:0000256" key="1">
    <source>
        <dbReference type="ARBA" id="ARBA00008467"/>
    </source>
</evidence>
<dbReference type="PANTHER" id="PTHR11712:SF336">
    <property type="entry name" value="3-OXOACYL-[ACYL-CARRIER-PROTEIN] SYNTHASE, MITOCHONDRIAL"/>
    <property type="match status" value="1"/>
</dbReference>
<dbReference type="InterPro" id="IPR000794">
    <property type="entry name" value="Beta-ketoacyl_synthase"/>
</dbReference>
<dbReference type="InterPro" id="IPR020841">
    <property type="entry name" value="PKS_Beta-ketoAc_synthase_dom"/>
</dbReference>
<dbReference type="Pfam" id="PF02801">
    <property type="entry name" value="Ketoacyl-synt_C"/>
    <property type="match status" value="1"/>
</dbReference>
<dbReference type="PANTHER" id="PTHR11712">
    <property type="entry name" value="POLYKETIDE SYNTHASE-RELATED"/>
    <property type="match status" value="1"/>
</dbReference>